<dbReference type="Proteomes" id="UP000007798">
    <property type="component" value="Unassembled WGS sequence"/>
</dbReference>
<organism evidence="3 4">
    <name type="scientific">Drosophila willistoni</name>
    <name type="common">Fruit fly</name>
    <dbReference type="NCBI Taxonomy" id="7260"/>
    <lineage>
        <taxon>Eukaryota</taxon>
        <taxon>Metazoa</taxon>
        <taxon>Ecdysozoa</taxon>
        <taxon>Arthropoda</taxon>
        <taxon>Hexapoda</taxon>
        <taxon>Insecta</taxon>
        <taxon>Pterygota</taxon>
        <taxon>Neoptera</taxon>
        <taxon>Endopterygota</taxon>
        <taxon>Diptera</taxon>
        <taxon>Brachycera</taxon>
        <taxon>Muscomorpha</taxon>
        <taxon>Ephydroidea</taxon>
        <taxon>Drosophilidae</taxon>
        <taxon>Drosophila</taxon>
        <taxon>Sophophora</taxon>
    </lineage>
</organism>
<feature type="transmembrane region" description="Helical" evidence="1">
    <location>
        <begin position="278"/>
        <end position="303"/>
    </location>
</feature>
<evidence type="ECO:0000256" key="2">
    <source>
        <dbReference type="SAM" id="SignalP"/>
    </source>
</evidence>
<name>B4NGR9_DROWI</name>
<keyword evidence="1" id="KW-1133">Transmembrane helix</keyword>
<dbReference type="HOGENOM" id="CLU_542145_0_0_1"/>
<dbReference type="eggNOG" id="ENOG502T8U8">
    <property type="taxonomic scope" value="Eukaryota"/>
</dbReference>
<dbReference type="AlphaFoldDB" id="B4NGR9"/>
<reference evidence="3 4" key="1">
    <citation type="journal article" date="2007" name="Nature">
        <title>Evolution of genes and genomes on the Drosophila phylogeny.</title>
        <authorList>
            <consortium name="Drosophila 12 Genomes Consortium"/>
            <person name="Clark A.G."/>
            <person name="Eisen M.B."/>
            <person name="Smith D.R."/>
            <person name="Bergman C.M."/>
            <person name="Oliver B."/>
            <person name="Markow T.A."/>
            <person name="Kaufman T.C."/>
            <person name="Kellis M."/>
            <person name="Gelbart W."/>
            <person name="Iyer V.N."/>
            <person name="Pollard D.A."/>
            <person name="Sackton T.B."/>
            <person name="Larracuente A.M."/>
            <person name="Singh N.D."/>
            <person name="Abad J.P."/>
            <person name="Abt D.N."/>
            <person name="Adryan B."/>
            <person name="Aguade M."/>
            <person name="Akashi H."/>
            <person name="Anderson W.W."/>
            <person name="Aquadro C.F."/>
            <person name="Ardell D.H."/>
            <person name="Arguello R."/>
            <person name="Artieri C.G."/>
            <person name="Barbash D.A."/>
            <person name="Barker D."/>
            <person name="Barsanti P."/>
            <person name="Batterham P."/>
            <person name="Batzoglou S."/>
            <person name="Begun D."/>
            <person name="Bhutkar A."/>
            <person name="Blanco E."/>
            <person name="Bosak S.A."/>
            <person name="Bradley R.K."/>
            <person name="Brand A.D."/>
            <person name="Brent M.R."/>
            <person name="Brooks A.N."/>
            <person name="Brown R.H."/>
            <person name="Butlin R.K."/>
            <person name="Caggese C."/>
            <person name="Calvi B.R."/>
            <person name="Bernardo de Carvalho A."/>
            <person name="Caspi A."/>
            <person name="Castrezana S."/>
            <person name="Celniker S.E."/>
            <person name="Chang J.L."/>
            <person name="Chapple C."/>
            <person name="Chatterji S."/>
            <person name="Chinwalla A."/>
            <person name="Civetta A."/>
            <person name="Clifton S.W."/>
            <person name="Comeron J.M."/>
            <person name="Costello J.C."/>
            <person name="Coyne J.A."/>
            <person name="Daub J."/>
            <person name="David R.G."/>
            <person name="Delcher A.L."/>
            <person name="Delehaunty K."/>
            <person name="Do C.B."/>
            <person name="Ebling H."/>
            <person name="Edwards K."/>
            <person name="Eickbush T."/>
            <person name="Evans J.D."/>
            <person name="Filipski A."/>
            <person name="Findeiss S."/>
            <person name="Freyhult E."/>
            <person name="Fulton L."/>
            <person name="Fulton R."/>
            <person name="Garcia A.C."/>
            <person name="Gardiner A."/>
            <person name="Garfield D.A."/>
            <person name="Garvin B.E."/>
            <person name="Gibson G."/>
            <person name="Gilbert D."/>
            <person name="Gnerre S."/>
            <person name="Godfrey J."/>
            <person name="Good R."/>
            <person name="Gotea V."/>
            <person name="Gravely B."/>
            <person name="Greenberg A.J."/>
            <person name="Griffiths-Jones S."/>
            <person name="Gross S."/>
            <person name="Guigo R."/>
            <person name="Gustafson E.A."/>
            <person name="Haerty W."/>
            <person name="Hahn M.W."/>
            <person name="Halligan D.L."/>
            <person name="Halpern A.L."/>
            <person name="Halter G.M."/>
            <person name="Han M.V."/>
            <person name="Heger A."/>
            <person name="Hillier L."/>
            <person name="Hinrichs A.S."/>
            <person name="Holmes I."/>
            <person name="Hoskins R.A."/>
            <person name="Hubisz M.J."/>
            <person name="Hultmark D."/>
            <person name="Huntley M.A."/>
            <person name="Jaffe D.B."/>
            <person name="Jagadeeshan S."/>
            <person name="Jeck W.R."/>
            <person name="Johnson J."/>
            <person name="Jones C.D."/>
            <person name="Jordan W.C."/>
            <person name="Karpen G.H."/>
            <person name="Kataoka E."/>
            <person name="Keightley P.D."/>
            <person name="Kheradpour P."/>
            <person name="Kirkness E.F."/>
            <person name="Koerich L.B."/>
            <person name="Kristiansen K."/>
            <person name="Kudrna D."/>
            <person name="Kulathinal R.J."/>
            <person name="Kumar S."/>
            <person name="Kwok R."/>
            <person name="Lander E."/>
            <person name="Langley C.H."/>
            <person name="Lapoint R."/>
            <person name="Lazzaro B.P."/>
            <person name="Lee S.J."/>
            <person name="Levesque L."/>
            <person name="Li R."/>
            <person name="Lin C.F."/>
            <person name="Lin M.F."/>
            <person name="Lindblad-Toh K."/>
            <person name="Llopart A."/>
            <person name="Long M."/>
            <person name="Low L."/>
            <person name="Lozovsky E."/>
            <person name="Lu J."/>
            <person name="Luo M."/>
            <person name="Machado C.A."/>
            <person name="Makalowski W."/>
            <person name="Marzo M."/>
            <person name="Matsuda M."/>
            <person name="Matzkin L."/>
            <person name="McAllister B."/>
            <person name="McBride C.S."/>
            <person name="McKernan B."/>
            <person name="McKernan K."/>
            <person name="Mendez-Lago M."/>
            <person name="Minx P."/>
            <person name="Mollenhauer M.U."/>
            <person name="Montooth K."/>
            <person name="Mount S.M."/>
            <person name="Mu X."/>
            <person name="Myers E."/>
            <person name="Negre B."/>
            <person name="Newfeld S."/>
            <person name="Nielsen R."/>
            <person name="Noor M.A."/>
            <person name="O'Grady P."/>
            <person name="Pachter L."/>
            <person name="Papaceit M."/>
            <person name="Parisi M.J."/>
            <person name="Parisi M."/>
            <person name="Parts L."/>
            <person name="Pedersen J.S."/>
            <person name="Pesole G."/>
            <person name="Phillippy A.M."/>
            <person name="Ponting C.P."/>
            <person name="Pop M."/>
            <person name="Porcelli D."/>
            <person name="Powell J.R."/>
            <person name="Prohaska S."/>
            <person name="Pruitt K."/>
            <person name="Puig M."/>
            <person name="Quesneville H."/>
            <person name="Ram K.R."/>
            <person name="Rand D."/>
            <person name="Rasmussen M.D."/>
            <person name="Reed L.K."/>
            <person name="Reenan R."/>
            <person name="Reily A."/>
            <person name="Remington K.A."/>
            <person name="Rieger T.T."/>
            <person name="Ritchie M.G."/>
            <person name="Robin C."/>
            <person name="Rogers Y.H."/>
            <person name="Rohde C."/>
            <person name="Rozas J."/>
            <person name="Rubenfield M.J."/>
            <person name="Ruiz A."/>
            <person name="Russo S."/>
            <person name="Salzberg S.L."/>
            <person name="Sanchez-Gracia A."/>
            <person name="Saranga D.J."/>
            <person name="Sato H."/>
            <person name="Schaeffer S.W."/>
            <person name="Schatz M.C."/>
            <person name="Schlenke T."/>
            <person name="Schwartz R."/>
            <person name="Segarra C."/>
            <person name="Singh R.S."/>
            <person name="Sirot L."/>
            <person name="Sirota M."/>
            <person name="Sisneros N.B."/>
            <person name="Smith C.D."/>
            <person name="Smith T.F."/>
            <person name="Spieth J."/>
            <person name="Stage D.E."/>
            <person name="Stark A."/>
            <person name="Stephan W."/>
            <person name="Strausberg R.L."/>
            <person name="Strempel S."/>
            <person name="Sturgill D."/>
            <person name="Sutton G."/>
            <person name="Sutton G.G."/>
            <person name="Tao W."/>
            <person name="Teichmann S."/>
            <person name="Tobari Y.N."/>
            <person name="Tomimura Y."/>
            <person name="Tsolas J.M."/>
            <person name="Valente V.L."/>
            <person name="Venter E."/>
            <person name="Venter J.C."/>
            <person name="Vicario S."/>
            <person name="Vieira F.G."/>
            <person name="Vilella A.J."/>
            <person name="Villasante A."/>
            <person name="Walenz B."/>
            <person name="Wang J."/>
            <person name="Wasserman M."/>
            <person name="Watts T."/>
            <person name="Wilson D."/>
            <person name="Wilson R.K."/>
            <person name="Wing R.A."/>
            <person name="Wolfner M.F."/>
            <person name="Wong A."/>
            <person name="Wong G.K."/>
            <person name="Wu C.I."/>
            <person name="Wu G."/>
            <person name="Yamamoto D."/>
            <person name="Yang H.P."/>
            <person name="Yang S.P."/>
            <person name="Yorke J.A."/>
            <person name="Yoshida K."/>
            <person name="Zdobnov E."/>
            <person name="Zhang P."/>
            <person name="Zhang Y."/>
            <person name="Zimin A.V."/>
            <person name="Baldwin J."/>
            <person name="Abdouelleil A."/>
            <person name="Abdulkadir J."/>
            <person name="Abebe A."/>
            <person name="Abera B."/>
            <person name="Abreu J."/>
            <person name="Acer S.C."/>
            <person name="Aftuck L."/>
            <person name="Alexander A."/>
            <person name="An P."/>
            <person name="Anderson E."/>
            <person name="Anderson S."/>
            <person name="Arachi H."/>
            <person name="Azer M."/>
            <person name="Bachantsang P."/>
            <person name="Barry A."/>
            <person name="Bayul T."/>
            <person name="Berlin A."/>
            <person name="Bessette D."/>
            <person name="Bloom T."/>
            <person name="Blye J."/>
            <person name="Boguslavskiy L."/>
            <person name="Bonnet C."/>
            <person name="Boukhgalter B."/>
            <person name="Bourzgui I."/>
            <person name="Brown A."/>
            <person name="Cahill P."/>
            <person name="Channer S."/>
            <person name="Cheshatsang Y."/>
            <person name="Chuda L."/>
            <person name="Citroen M."/>
            <person name="Collymore A."/>
            <person name="Cooke P."/>
            <person name="Costello M."/>
            <person name="D'Aco K."/>
            <person name="Daza R."/>
            <person name="De Haan G."/>
            <person name="DeGray S."/>
            <person name="DeMaso C."/>
            <person name="Dhargay N."/>
            <person name="Dooley K."/>
            <person name="Dooley E."/>
            <person name="Doricent M."/>
            <person name="Dorje P."/>
            <person name="Dorjee K."/>
            <person name="Dupes A."/>
            <person name="Elong R."/>
            <person name="Falk J."/>
            <person name="Farina A."/>
            <person name="Faro S."/>
            <person name="Ferguson D."/>
            <person name="Fisher S."/>
            <person name="Foley C.D."/>
            <person name="Franke A."/>
            <person name="Friedrich D."/>
            <person name="Gadbois L."/>
            <person name="Gearin G."/>
            <person name="Gearin C.R."/>
            <person name="Giannoukos G."/>
            <person name="Goode T."/>
            <person name="Graham J."/>
            <person name="Grandbois E."/>
            <person name="Grewal S."/>
            <person name="Gyaltsen K."/>
            <person name="Hafez N."/>
            <person name="Hagos B."/>
            <person name="Hall J."/>
            <person name="Henson C."/>
            <person name="Hollinger A."/>
            <person name="Honan T."/>
            <person name="Huard M.D."/>
            <person name="Hughes L."/>
            <person name="Hurhula B."/>
            <person name="Husby M.E."/>
            <person name="Kamat A."/>
            <person name="Kanga B."/>
            <person name="Kashin S."/>
            <person name="Khazanovich D."/>
            <person name="Kisner P."/>
            <person name="Lance K."/>
            <person name="Lara M."/>
            <person name="Lee W."/>
            <person name="Lennon N."/>
            <person name="Letendre F."/>
            <person name="LeVine R."/>
            <person name="Lipovsky A."/>
            <person name="Liu X."/>
            <person name="Liu J."/>
            <person name="Liu S."/>
            <person name="Lokyitsang T."/>
            <person name="Lokyitsang Y."/>
            <person name="Lubonja R."/>
            <person name="Lui A."/>
            <person name="MacDonald P."/>
            <person name="Magnisalis V."/>
            <person name="Maru K."/>
            <person name="Matthews C."/>
            <person name="McCusker W."/>
            <person name="McDonough S."/>
            <person name="Mehta T."/>
            <person name="Meldrim J."/>
            <person name="Meneus L."/>
            <person name="Mihai O."/>
            <person name="Mihalev A."/>
            <person name="Mihova T."/>
            <person name="Mittelman R."/>
            <person name="Mlenga V."/>
            <person name="Montmayeur A."/>
            <person name="Mulrain L."/>
            <person name="Navidi A."/>
            <person name="Naylor J."/>
            <person name="Negash T."/>
            <person name="Nguyen T."/>
            <person name="Nguyen N."/>
            <person name="Nicol R."/>
            <person name="Norbu C."/>
            <person name="Norbu N."/>
            <person name="Novod N."/>
            <person name="O'Neill B."/>
            <person name="Osman S."/>
            <person name="Markiewicz E."/>
            <person name="Oyono O.L."/>
            <person name="Patti C."/>
            <person name="Phunkhang P."/>
            <person name="Pierre F."/>
            <person name="Priest M."/>
            <person name="Raghuraman S."/>
            <person name="Rege F."/>
            <person name="Reyes R."/>
            <person name="Rise C."/>
            <person name="Rogov P."/>
            <person name="Ross K."/>
            <person name="Ryan E."/>
            <person name="Settipalli S."/>
            <person name="Shea T."/>
            <person name="Sherpa N."/>
            <person name="Shi L."/>
            <person name="Shih D."/>
            <person name="Sparrow T."/>
            <person name="Spaulding J."/>
            <person name="Stalker J."/>
            <person name="Stange-Thomann N."/>
            <person name="Stavropoulos S."/>
            <person name="Stone C."/>
            <person name="Strader C."/>
            <person name="Tesfaye S."/>
            <person name="Thomson T."/>
            <person name="Thoulutsang Y."/>
            <person name="Thoulutsang D."/>
            <person name="Topham K."/>
            <person name="Topping I."/>
            <person name="Tsamla T."/>
            <person name="Vassiliev H."/>
            <person name="Vo A."/>
            <person name="Wangchuk T."/>
            <person name="Wangdi T."/>
            <person name="Weiand M."/>
            <person name="Wilkinson J."/>
            <person name="Wilson A."/>
            <person name="Yadav S."/>
            <person name="Young G."/>
            <person name="Yu Q."/>
            <person name="Zembek L."/>
            <person name="Zhong D."/>
            <person name="Zimmer A."/>
            <person name="Zwirko Z."/>
            <person name="Jaffe D.B."/>
            <person name="Alvarez P."/>
            <person name="Brockman W."/>
            <person name="Butler J."/>
            <person name="Chin C."/>
            <person name="Gnerre S."/>
            <person name="Grabherr M."/>
            <person name="Kleber M."/>
            <person name="Mauceli E."/>
            <person name="MacCallum I."/>
        </authorList>
    </citation>
    <scope>NUCLEOTIDE SEQUENCE [LARGE SCALE GENOMIC DNA]</scope>
    <source>
        <strain evidence="4">Tucson 14030-0811.24</strain>
    </source>
</reference>
<dbReference type="InterPro" id="IPR006631">
    <property type="entry name" value="DM4_12"/>
</dbReference>
<keyword evidence="4" id="KW-1185">Reference proteome</keyword>
<dbReference type="Pfam" id="PF07841">
    <property type="entry name" value="DM4_12"/>
    <property type="match status" value="1"/>
</dbReference>
<proteinExistence type="predicted"/>
<dbReference type="EMBL" id="CH964272">
    <property type="protein sequence ID" value="EDW84416.2"/>
    <property type="molecule type" value="Genomic_DNA"/>
</dbReference>
<evidence type="ECO:0000313" key="3">
    <source>
        <dbReference type="EMBL" id="EDW84416.2"/>
    </source>
</evidence>
<sequence length="490" mass="54789">MCSVHIFGSLAILLLLGNGGESESPNHSDYYFGNASMKLIRFRDFEPRQQSEQQLVREEREGRGFHFHASGQDVSVELEFIVPFFRVPVKRSMNFARNAFQSILNLRTGAIINTAVIVAAGAIIAAVVRLILAPLVITSLNNGGYILKSDKTIKRGMRGLTDAVESQLEEHNIDMTACMQRYICHYMQSSSSSTPVRLIHVLANSVVIWAASGEESILQQQYQQQQNHQRPQQHHHNQGFKLVSFDAVNKDIALGLDYLVPFLEVPIKRKRNAPPRPLLVINSAALVSCGLVAAGGLLVGHLIRSMGLESIVPDKPPQHMNNMNGNTTRPQSAEEMLSTTEAEVNVTSRGSFDQEQNFFKLFDQVKLVYRNNTGKRMELSLPSALNTVEQTLAENDVNLFVCMLKAICSLTYKAGSQVRKGLATDVEHVLDGATNWSWLLAWLEQSPTREAIQAGKVPKQQHCQDKYPRCKWNAPEEQILQLVQNNVQFN</sequence>
<protein>
    <submittedName>
        <fullName evidence="3">Uncharacterized protein</fullName>
    </submittedName>
</protein>
<feature type="chain" id="PRO_5006458422" evidence="2">
    <location>
        <begin position="23"/>
        <end position="490"/>
    </location>
</feature>
<dbReference type="OrthoDB" id="6436512at2759"/>
<feature type="transmembrane region" description="Helical" evidence="1">
    <location>
        <begin position="110"/>
        <end position="132"/>
    </location>
</feature>
<accession>B4NGR9</accession>
<dbReference type="KEGG" id="dwi:6651362"/>
<evidence type="ECO:0000256" key="1">
    <source>
        <dbReference type="SAM" id="Phobius"/>
    </source>
</evidence>
<evidence type="ECO:0000313" key="4">
    <source>
        <dbReference type="Proteomes" id="UP000007798"/>
    </source>
</evidence>
<feature type="signal peptide" evidence="2">
    <location>
        <begin position="1"/>
        <end position="22"/>
    </location>
</feature>
<keyword evidence="2" id="KW-0732">Signal</keyword>
<gene>
    <name evidence="3" type="primary">Dwil\GK13154</name>
    <name evidence="3" type="ORF">Dwil_GK13154</name>
</gene>
<keyword evidence="1" id="KW-0472">Membrane</keyword>
<keyword evidence="1" id="KW-0812">Transmembrane</keyword>
<dbReference type="InParanoid" id="B4NGR9"/>